<keyword evidence="3" id="KW-1185">Reference proteome</keyword>
<comment type="caution">
    <text evidence="2">The sequence shown here is derived from an EMBL/GenBank/DDBJ whole genome shotgun (WGS) entry which is preliminary data.</text>
</comment>
<reference evidence="2 3" key="1">
    <citation type="submission" date="2015-05" db="EMBL/GenBank/DDBJ databases">
        <title>Evolution of Trichinella species and genotypes.</title>
        <authorList>
            <person name="Korhonen P.K."/>
            <person name="Edoardo P."/>
            <person name="Giuseppe L.R."/>
            <person name="Gasser R.B."/>
        </authorList>
    </citation>
    <scope>NUCLEOTIDE SEQUENCE [LARGE SCALE GENOMIC DNA]</scope>
    <source>
        <strain evidence="2">ISS10</strain>
    </source>
</reference>
<accession>A0A0V1KJX2</accession>
<proteinExistence type="predicted"/>
<dbReference type="EMBL" id="JYDW01000644">
    <property type="protein sequence ID" value="KRZ47625.1"/>
    <property type="molecule type" value="Genomic_DNA"/>
</dbReference>
<dbReference type="AlphaFoldDB" id="A0A0V1KJX2"/>
<protein>
    <submittedName>
        <fullName evidence="2">Uncharacterized protein</fullName>
    </submittedName>
</protein>
<dbReference type="Proteomes" id="UP000054721">
    <property type="component" value="Unassembled WGS sequence"/>
</dbReference>
<evidence type="ECO:0000313" key="1">
    <source>
        <dbReference type="EMBL" id="KRZ47461.1"/>
    </source>
</evidence>
<evidence type="ECO:0000313" key="2">
    <source>
        <dbReference type="EMBL" id="KRZ47625.1"/>
    </source>
</evidence>
<organism evidence="2 3">
    <name type="scientific">Trichinella nativa</name>
    <dbReference type="NCBI Taxonomy" id="6335"/>
    <lineage>
        <taxon>Eukaryota</taxon>
        <taxon>Metazoa</taxon>
        <taxon>Ecdysozoa</taxon>
        <taxon>Nematoda</taxon>
        <taxon>Enoplea</taxon>
        <taxon>Dorylaimia</taxon>
        <taxon>Trichinellida</taxon>
        <taxon>Trichinellidae</taxon>
        <taxon>Trichinella</taxon>
    </lineage>
</organism>
<gene>
    <name evidence="2" type="ORF">T02_12110</name>
    <name evidence="1" type="ORF">T02_3022</name>
</gene>
<sequence length="53" mass="6348">MCHRMSTNYLKILIYWCKTDCCLMGEMDVEEELDMDEFVDIKLAQKESRTLPQ</sequence>
<name>A0A0V1KJX2_9BILA</name>
<dbReference type="EMBL" id="JYDW01000769">
    <property type="protein sequence ID" value="KRZ47461.1"/>
    <property type="molecule type" value="Genomic_DNA"/>
</dbReference>
<evidence type="ECO:0000313" key="3">
    <source>
        <dbReference type="Proteomes" id="UP000054721"/>
    </source>
</evidence>